<proteinExistence type="predicted"/>
<sequence>MGLVSGRDSKAEEEDDVTIQHQTSNVFRNVGHKEKCVVALGRTQSTTKRGDAGNTNKSEPRKQVQQRKDRGGGEAREKKGKRKATTTTQNGRKGTKINRPKSQTIQMWAIMSDQGGKSREFKAVERRDEMRDEMG</sequence>
<dbReference type="Proteomes" id="UP000248961">
    <property type="component" value="Unassembled WGS sequence"/>
</dbReference>
<evidence type="ECO:0000313" key="2">
    <source>
        <dbReference type="EMBL" id="RAL15056.1"/>
    </source>
</evidence>
<name>A0A395I5K7_ASPHC</name>
<dbReference type="VEuPathDB" id="FungiDB:BO97DRAFT_411828"/>
<evidence type="ECO:0000256" key="1">
    <source>
        <dbReference type="SAM" id="MobiDB-lite"/>
    </source>
</evidence>
<protein>
    <submittedName>
        <fullName evidence="2">Uncharacterized protein</fullName>
    </submittedName>
</protein>
<feature type="region of interest" description="Disordered" evidence="1">
    <location>
        <begin position="1"/>
        <end position="135"/>
    </location>
</feature>
<reference evidence="2 3" key="1">
    <citation type="submission" date="2018-02" db="EMBL/GenBank/DDBJ databases">
        <title>The genomes of Aspergillus section Nigri reveals drivers in fungal speciation.</title>
        <authorList>
            <consortium name="DOE Joint Genome Institute"/>
            <person name="Vesth T.C."/>
            <person name="Nybo J."/>
            <person name="Theobald S."/>
            <person name="Brandl J."/>
            <person name="Frisvad J.C."/>
            <person name="Nielsen K.F."/>
            <person name="Lyhne E.K."/>
            <person name="Kogle M.E."/>
            <person name="Kuo A."/>
            <person name="Riley R."/>
            <person name="Clum A."/>
            <person name="Nolan M."/>
            <person name="Lipzen A."/>
            <person name="Salamov A."/>
            <person name="Henrissat B."/>
            <person name="Wiebenga A."/>
            <person name="De vries R.P."/>
            <person name="Grigoriev I.V."/>
            <person name="Mortensen U.H."/>
            <person name="Andersen M.R."/>
            <person name="Baker S.E."/>
        </authorList>
    </citation>
    <scope>NUCLEOTIDE SEQUENCE [LARGE SCALE GENOMIC DNA]</scope>
    <source>
        <strain evidence="2 3">CBS 101889</strain>
    </source>
</reference>
<dbReference type="RefSeq" id="XP_025554210.1">
    <property type="nucleotide sequence ID" value="XM_025696193.1"/>
</dbReference>
<evidence type="ECO:0000313" key="3">
    <source>
        <dbReference type="Proteomes" id="UP000248961"/>
    </source>
</evidence>
<feature type="compositionally biased region" description="Basic and acidic residues" evidence="1">
    <location>
        <begin position="58"/>
        <end position="77"/>
    </location>
</feature>
<feature type="compositionally biased region" description="Basic and acidic residues" evidence="1">
    <location>
        <begin position="116"/>
        <end position="135"/>
    </location>
</feature>
<organism evidence="2 3">
    <name type="scientific">Aspergillus homomorphus (strain CBS 101889)</name>
    <dbReference type="NCBI Taxonomy" id="1450537"/>
    <lineage>
        <taxon>Eukaryota</taxon>
        <taxon>Fungi</taxon>
        <taxon>Dikarya</taxon>
        <taxon>Ascomycota</taxon>
        <taxon>Pezizomycotina</taxon>
        <taxon>Eurotiomycetes</taxon>
        <taxon>Eurotiomycetidae</taxon>
        <taxon>Eurotiales</taxon>
        <taxon>Aspergillaceae</taxon>
        <taxon>Aspergillus</taxon>
        <taxon>Aspergillus subgen. Circumdati</taxon>
    </lineage>
</organism>
<gene>
    <name evidence="2" type="ORF">BO97DRAFT_411828</name>
</gene>
<dbReference type="AlphaFoldDB" id="A0A395I5K7"/>
<dbReference type="EMBL" id="KZ824272">
    <property type="protein sequence ID" value="RAL15056.1"/>
    <property type="molecule type" value="Genomic_DNA"/>
</dbReference>
<accession>A0A395I5K7</accession>
<keyword evidence="3" id="KW-1185">Reference proteome</keyword>
<dbReference type="GeneID" id="37200482"/>
<feature type="compositionally biased region" description="Polar residues" evidence="1">
    <location>
        <begin position="42"/>
        <end position="57"/>
    </location>
</feature>